<dbReference type="GO" id="GO:0019346">
    <property type="term" value="P:transsulfuration"/>
    <property type="evidence" value="ECO:0007669"/>
    <property type="project" value="InterPro"/>
</dbReference>
<evidence type="ECO:0000313" key="7">
    <source>
        <dbReference type="Proteomes" id="UP001302602"/>
    </source>
</evidence>
<dbReference type="InterPro" id="IPR015421">
    <property type="entry name" value="PyrdxlP-dep_Trfase_major"/>
</dbReference>
<dbReference type="GeneID" id="87834224"/>
<dbReference type="Gene3D" id="3.90.1150.10">
    <property type="entry name" value="Aspartate Aminotransferase, domain 1"/>
    <property type="match status" value="1"/>
</dbReference>
<dbReference type="GO" id="GO:0030170">
    <property type="term" value="F:pyridoxal phosphate binding"/>
    <property type="evidence" value="ECO:0007669"/>
    <property type="project" value="InterPro"/>
</dbReference>
<protein>
    <submittedName>
        <fullName evidence="6">PLP-dependent transferase</fullName>
    </submittedName>
</protein>
<evidence type="ECO:0000313" key="6">
    <source>
        <dbReference type="EMBL" id="KAK4118666.1"/>
    </source>
</evidence>
<evidence type="ECO:0000256" key="1">
    <source>
        <dbReference type="ARBA" id="ARBA00001933"/>
    </source>
</evidence>
<keyword evidence="2 5" id="KW-0663">Pyridoxal phosphate</keyword>
<comment type="pathway">
    <text evidence="3">Amino-acid biosynthesis; L-methionine biosynthesis via de novo pathway.</text>
</comment>
<gene>
    <name evidence="6" type="ORF">N657DRAFT_713469</name>
</gene>
<dbReference type="Gene3D" id="3.40.640.10">
    <property type="entry name" value="Type I PLP-dependent aspartate aminotransferase-like (Major domain)"/>
    <property type="match status" value="1"/>
</dbReference>
<dbReference type="InterPro" id="IPR051750">
    <property type="entry name" value="Trans-sulfuration_enzymes"/>
</dbReference>
<sequence>MKTIAEPEELALGTSLPPGDHHGVSVHLPNWQDTVGWASREPRVLDAMKTGYPRFFIHRIVLGLAMRLLERLRSGENAPGSKEPEERLAVILSSIRHGQLCRKALIEWSTQREGHTTCSSAGIGIYIVTWEGRISAVEDNEECLNELAQNRSIGEEDIILVSYPFELAMEAKSFWQHTGFGNSSRRATHWLEHAPFLNPQVPETTLPSPAERRHSVGKARAALKKRIAAGHSSNTFTVSPNNVFLFLTGMTAIVETADAIKTLRSATTDSPYRVAVFGFLYVDTFKVLHRVLGYEPTLYKYTTSDLDALEAALLFSSSSSPSSSSPTQTPPKFDAIITEFPGNPLLQSPDLTRLHALAQRHGAVLVVDDTVGTYTSLNLLQHCDAIVTSLTKMFSGGCNVMGGSVALNPDSPHQSSLKEVLENKQDEEAERAWFWEDVLVMEENSRDFAARVHQASGNAEVVVGLLRASEVVREVFYPLGAPTQDVYDRYRVEGGKYGFLLSIRFTSPARAVAFYNALDVAKGPSLGTNFTLCCAYTLLAHYKELEWAAEYGVVEDLVRISVGLEEREWLEMRVQKALRAAEEGMDIFRRVGT</sequence>
<evidence type="ECO:0000256" key="4">
    <source>
        <dbReference type="ARBA" id="ARBA00061376"/>
    </source>
</evidence>
<dbReference type="Proteomes" id="UP001302602">
    <property type="component" value="Unassembled WGS sequence"/>
</dbReference>
<dbReference type="SUPFAM" id="SSF53383">
    <property type="entry name" value="PLP-dependent transferases"/>
    <property type="match status" value="1"/>
</dbReference>
<comment type="similarity">
    <text evidence="4">Belongs to the trans-sulfuration enzymes family. MET7 subfamily.</text>
</comment>
<dbReference type="GO" id="GO:0003962">
    <property type="term" value="F:cystathionine gamma-synthase activity"/>
    <property type="evidence" value="ECO:0007669"/>
    <property type="project" value="TreeGrafter"/>
</dbReference>
<comment type="caution">
    <text evidence="6">The sequence shown here is derived from an EMBL/GenBank/DDBJ whole genome shotgun (WGS) entry which is preliminary data.</text>
</comment>
<evidence type="ECO:0000256" key="2">
    <source>
        <dbReference type="ARBA" id="ARBA00022898"/>
    </source>
</evidence>
<reference evidence="6" key="2">
    <citation type="submission" date="2023-05" db="EMBL/GenBank/DDBJ databases">
        <authorList>
            <consortium name="Lawrence Berkeley National Laboratory"/>
            <person name="Steindorff A."/>
            <person name="Hensen N."/>
            <person name="Bonometti L."/>
            <person name="Westerberg I."/>
            <person name="Brannstrom I.O."/>
            <person name="Guillou S."/>
            <person name="Cros-Aarteil S."/>
            <person name="Calhoun S."/>
            <person name="Haridas S."/>
            <person name="Kuo A."/>
            <person name="Mondo S."/>
            <person name="Pangilinan J."/>
            <person name="Riley R."/>
            <person name="Labutti K."/>
            <person name="Andreopoulos B."/>
            <person name="Lipzen A."/>
            <person name="Chen C."/>
            <person name="Yanf M."/>
            <person name="Daum C."/>
            <person name="Ng V."/>
            <person name="Clum A."/>
            <person name="Ohm R."/>
            <person name="Martin F."/>
            <person name="Silar P."/>
            <person name="Natvig D."/>
            <person name="Lalanne C."/>
            <person name="Gautier V."/>
            <person name="Ament-Velasquez S.L."/>
            <person name="Kruys A."/>
            <person name="Hutchinson M.I."/>
            <person name="Powell A.J."/>
            <person name="Barry K."/>
            <person name="Miller A.N."/>
            <person name="Grigoriev I.V."/>
            <person name="Debuchy R."/>
            <person name="Gladieux P."/>
            <person name="Thoren M.H."/>
            <person name="Johannesson H."/>
        </authorList>
    </citation>
    <scope>NUCLEOTIDE SEQUENCE</scope>
    <source>
        <strain evidence="6">CBS 731.68</strain>
    </source>
</reference>
<keyword evidence="7" id="KW-1185">Reference proteome</keyword>
<dbReference type="InterPro" id="IPR015424">
    <property type="entry name" value="PyrdxlP-dep_Trfase"/>
</dbReference>
<reference evidence="6" key="1">
    <citation type="journal article" date="2023" name="Mol. Phylogenet. Evol.">
        <title>Genome-scale phylogeny and comparative genomics of the fungal order Sordariales.</title>
        <authorList>
            <person name="Hensen N."/>
            <person name="Bonometti L."/>
            <person name="Westerberg I."/>
            <person name="Brannstrom I.O."/>
            <person name="Guillou S."/>
            <person name="Cros-Aarteil S."/>
            <person name="Calhoun S."/>
            <person name="Haridas S."/>
            <person name="Kuo A."/>
            <person name="Mondo S."/>
            <person name="Pangilinan J."/>
            <person name="Riley R."/>
            <person name="LaButti K."/>
            <person name="Andreopoulos B."/>
            <person name="Lipzen A."/>
            <person name="Chen C."/>
            <person name="Yan M."/>
            <person name="Daum C."/>
            <person name="Ng V."/>
            <person name="Clum A."/>
            <person name="Steindorff A."/>
            <person name="Ohm R.A."/>
            <person name="Martin F."/>
            <person name="Silar P."/>
            <person name="Natvig D.O."/>
            <person name="Lalanne C."/>
            <person name="Gautier V."/>
            <person name="Ament-Velasquez S.L."/>
            <person name="Kruys A."/>
            <person name="Hutchinson M.I."/>
            <person name="Powell A.J."/>
            <person name="Barry K."/>
            <person name="Miller A.N."/>
            <person name="Grigoriev I.V."/>
            <person name="Debuchy R."/>
            <person name="Gladieux P."/>
            <person name="Hiltunen Thoren M."/>
            <person name="Johannesson H."/>
        </authorList>
    </citation>
    <scope>NUCLEOTIDE SEQUENCE</scope>
    <source>
        <strain evidence="6">CBS 731.68</strain>
    </source>
</reference>
<dbReference type="EMBL" id="MU853262">
    <property type="protein sequence ID" value="KAK4118666.1"/>
    <property type="molecule type" value="Genomic_DNA"/>
</dbReference>
<dbReference type="PANTHER" id="PTHR42699">
    <property type="match status" value="1"/>
</dbReference>
<dbReference type="AlphaFoldDB" id="A0AAN6TRB9"/>
<dbReference type="PANTHER" id="PTHR42699:SF1">
    <property type="entry name" value="CYSTATHIONINE GAMMA-SYNTHASE-RELATED"/>
    <property type="match status" value="1"/>
</dbReference>
<dbReference type="InterPro" id="IPR000277">
    <property type="entry name" value="Cys/Met-Metab_PyrdxlP-dep_enz"/>
</dbReference>
<evidence type="ECO:0000256" key="5">
    <source>
        <dbReference type="RuleBase" id="RU362118"/>
    </source>
</evidence>
<dbReference type="Pfam" id="PF01053">
    <property type="entry name" value="Cys_Met_Meta_PP"/>
    <property type="match status" value="1"/>
</dbReference>
<name>A0AAN6TRB9_9PEZI</name>
<organism evidence="6 7">
    <name type="scientific">Parathielavia appendiculata</name>
    <dbReference type="NCBI Taxonomy" id="2587402"/>
    <lineage>
        <taxon>Eukaryota</taxon>
        <taxon>Fungi</taxon>
        <taxon>Dikarya</taxon>
        <taxon>Ascomycota</taxon>
        <taxon>Pezizomycotina</taxon>
        <taxon>Sordariomycetes</taxon>
        <taxon>Sordariomycetidae</taxon>
        <taxon>Sordariales</taxon>
        <taxon>Chaetomiaceae</taxon>
        <taxon>Parathielavia</taxon>
    </lineage>
</organism>
<keyword evidence="6" id="KW-0808">Transferase</keyword>
<comment type="cofactor">
    <cofactor evidence="1 5">
        <name>pyridoxal 5'-phosphate</name>
        <dbReference type="ChEBI" id="CHEBI:597326"/>
    </cofactor>
</comment>
<dbReference type="InterPro" id="IPR015422">
    <property type="entry name" value="PyrdxlP-dep_Trfase_small"/>
</dbReference>
<dbReference type="FunFam" id="3.90.1150.10:FF:000063">
    <property type="entry name" value="Probable cystathionine gamma-synthase"/>
    <property type="match status" value="1"/>
</dbReference>
<dbReference type="RefSeq" id="XP_062642439.1">
    <property type="nucleotide sequence ID" value="XM_062797450.1"/>
</dbReference>
<proteinExistence type="inferred from homology"/>
<evidence type="ECO:0000256" key="3">
    <source>
        <dbReference type="ARBA" id="ARBA00034478"/>
    </source>
</evidence>
<accession>A0AAN6TRB9</accession>